<protein>
    <submittedName>
        <fullName evidence="2">Uncharacterized protein</fullName>
    </submittedName>
</protein>
<keyword evidence="3" id="KW-1185">Reference proteome</keyword>
<reference evidence="2 3" key="1">
    <citation type="submission" date="2020-07" db="EMBL/GenBank/DDBJ databases">
        <title>Sequencing the genomes of 1000 actinobacteria strains.</title>
        <authorList>
            <person name="Klenk H.-P."/>
        </authorList>
    </citation>
    <scope>NUCLEOTIDE SEQUENCE [LARGE SCALE GENOMIC DNA]</scope>
    <source>
        <strain evidence="2 3">DSM 18448</strain>
    </source>
</reference>
<dbReference type="Proteomes" id="UP000579605">
    <property type="component" value="Unassembled WGS sequence"/>
</dbReference>
<proteinExistence type="predicted"/>
<dbReference type="AlphaFoldDB" id="A0A852ZIN6"/>
<evidence type="ECO:0000313" key="3">
    <source>
        <dbReference type="Proteomes" id="UP000579605"/>
    </source>
</evidence>
<dbReference type="EMBL" id="JACBZH010000001">
    <property type="protein sequence ID" value="NYH92917.1"/>
    <property type="molecule type" value="Genomic_DNA"/>
</dbReference>
<organism evidence="2 3">
    <name type="scientific">Actinopolymorpha rutila</name>
    <dbReference type="NCBI Taxonomy" id="446787"/>
    <lineage>
        <taxon>Bacteria</taxon>
        <taxon>Bacillati</taxon>
        <taxon>Actinomycetota</taxon>
        <taxon>Actinomycetes</taxon>
        <taxon>Propionibacteriales</taxon>
        <taxon>Actinopolymorphaceae</taxon>
        <taxon>Actinopolymorpha</taxon>
    </lineage>
</organism>
<feature type="region of interest" description="Disordered" evidence="1">
    <location>
        <begin position="155"/>
        <end position="174"/>
    </location>
</feature>
<sequence length="174" mass="19069">MTSEAWWTTPTAQASMQAIGEAVAREFGEASKEDEAGPLSRGYIGRRLDHATQAVVVVVDPEVVDMLQLTERLSSAPGVGGIRLRVESGAHTVAELLEAQAVLRERAWHPRAAQVPIAFELGADSRFIVTLPQEDEDVARALTARLGDRVRIEWGTARRTPRRAPQEPRSNPLD</sequence>
<comment type="caution">
    <text evidence="2">The sequence shown here is derived from an EMBL/GenBank/DDBJ whole genome shotgun (WGS) entry which is preliminary data.</text>
</comment>
<dbReference type="RefSeq" id="WP_179790339.1">
    <property type="nucleotide sequence ID" value="NZ_BAAARR010000031.1"/>
</dbReference>
<gene>
    <name evidence="2" type="ORF">F4554_005555</name>
</gene>
<accession>A0A852ZIN6</accession>
<evidence type="ECO:0000256" key="1">
    <source>
        <dbReference type="SAM" id="MobiDB-lite"/>
    </source>
</evidence>
<evidence type="ECO:0000313" key="2">
    <source>
        <dbReference type="EMBL" id="NYH92917.1"/>
    </source>
</evidence>
<name>A0A852ZIN6_9ACTN</name>